<dbReference type="SUPFAM" id="SSF53756">
    <property type="entry name" value="UDP-Glycosyltransferase/glycogen phosphorylase"/>
    <property type="match status" value="1"/>
</dbReference>
<name>A0AAW9MCZ5_CITAM</name>
<dbReference type="Pfam" id="PF13692">
    <property type="entry name" value="Glyco_trans_1_4"/>
    <property type="match status" value="1"/>
</dbReference>
<evidence type="ECO:0000256" key="1">
    <source>
        <dbReference type="ARBA" id="ARBA00022679"/>
    </source>
</evidence>
<dbReference type="Gene3D" id="3.40.50.2000">
    <property type="entry name" value="Glycogen Phosphorylase B"/>
    <property type="match status" value="2"/>
</dbReference>
<gene>
    <name evidence="2" type="primary">wffD</name>
    <name evidence="2" type="ORF">CITRO92_4135</name>
</gene>
<sequence length="375" mass="42352">MKKILYISMSLEGANYGGSIVSRVNLNAIKNQGDVKVTEVALVRKFTGVYDYELQSDSSKIKIAANNLRGFAGRLNCRVMSKIKAIIKEDNPDILYLDSSLLGSIARWCKLNFKHITVITFFHNIEADFELQRLKTGAIFFLPSLFSSVNAERKAVKYSDTLITLHQIDANRLLRLYGRKSDFNIPVCIEDELADEIACCIESDHPKKDEIFFVGFIGTAFYANTKAAEFISHKIAAAFSDKPDIKFIIAGNGFDKYASTLERSNLKVYGYIDSLEQFYSNIDVIISPIFYGAGMKVKIAEALKYNKKILASSFSLIGYEELSSSEEVMTCNTSDEFIASIEKMKNTRDKCSNSREYFLKNYSCNACIEYFKKIL</sequence>
<dbReference type="AlphaFoldDB" id="A0AAW9MCZ5"/>
<organism evidence="2 3">
    <name type="scientific">Citrobacter amalonaticus</name>
    <dbReference type="NCBI Taxonomy" id="35703"/>
    <lineage>
        <taxon>Bacteria</taxon>
        <taxon>Pseudomonadati</taxon>
        <taxon>Pseudomonadota</taxon>
        <taxon>Gammaproteobacteria</taxon>
        <taxon>Enterobacterales</taxon>
        <taxon>Enterobacteriaceae</taxon>
        <taxon>Citrobacter</taxon>
    </lineage>
</organism>
<evidence type="ECO:0000313" key="3">
    <source>
        <dbReference type="Proteomes" id="UP000245995"/>
    </source>
</evidence>
<protein>
    <submittedName>
        <fullName evidence="2">WffD</fullName>
    </submittedName>
</protein>
<dbReference type="GO" id="GO:0016757">
    <property type="term" value="F:glycosyltransferase activity"/>
    <property type="evidence" value="ECO:0007669"/>
    <property type="project" value="TreeGrafter"/>
</dbReference>
<accession>A0AAW9MCZ5</accession>
<proteinExistence type="predicted"/>
<dbReference type="Proteomes" id="UP000245995">
    <property type="component" value="Chromosome CITRO92"/>
</dbReference>
<dbReference type="GO" id="GO:0009103">
    <property type="term" value="P:lipopolysaccharide biosynthetic process"/>
    <property type="evidence" value="ECO:0007669"/>
    <property type="project" value="TreeGrafter"/>
</dbReference>
<reference evidence="2 3" key="1">
    <citation type="submission" date="2016-04" db="EMBL/GenBank/DDBJ databases">
        <authorList>
            <person name="Regsiter A."/>
            <person name="William W."/>
        </authorList>
    </citation>
    <scope>NUCLEOTIDE SEQUENCE [LARGE SCALE GENOMIC DNA]</scope>
    <source>
        <strain evidence="2 3">92</strain>
    </source>
</reference>
<evidence type="ECO:0000313" key="2">
    <source>
        <dbReference type="EMBL" id="SBA18830.1"/>
    </source>
</evidence>
<keyword evidence="1" id="KW-0808">Transferase</keyword>
<dbReference type="PANTHER" id="PTHR46401:SF2">
    <property type="entry name" value="GLYCOSYLTRANSFERASE WBBK-RELATED"/>
    <property type="match status" value="1"/>
</dbReference>
<dbReference type="PANTHER" id="PTHR46401">
    <property type="entry name" value="GLYCOSYLTRANSFERASE WBBK-RELATED"/>
    <property type="match status" value="1"/>
</dbReference>
<dbReference type="RefSeq" id="WP_109740364.1">
    <property type="nucleotide sequence ID" value="NZ_JAWHXP010000035.1"/>
</dbReference>
<dbReference type="EMBL" id="LT556085">
    <property type="protein sequence ID" value="SBA18830.1"/>
    <property type="molecule type" value="Genomic_DNA"/>
</dbReference>